<proteinExistence type="predicted"/>
<organism evidence="1 2">
    <name type="scientific">Scylla paramamosain</name>
    <name type="common">Mud crab</name>
    <dbReference type="NCBI Taxonomy" id="85552"/>
    <lineage>
        <taxon>Eukaryota</taxon>
        <taxon>Metazoa</taxon>
        <taxon>Ecdysozoa</taxon>
        <taxon>Arthropoda</taxon>
        <taxon>Crustacea</taxon>
        <taxon>Multicrustacea</taxon>
        <taxon>Malacostraca</taxon>
        <taxon>Eumalacostraca</taxon>
        <taxon>Eucarida</taxon>
        <taxon>Decapoda</taxon>
        <taxon>Pleocyemata</taxon>
        <taxon>Brachyura</taxon>
        <taxon>Eubrachyura</taxon>
        <taxon>Portunoidea</taxon>
        <taxon>Portunidae</taxon>
        <taxon>Portuninae</taxon>
        <taxon>Scylla</taxon>
    </lineage>
</organism>
<dbReference type="EMBL" id="JARAKH010000292">
    <property type="protein sequence ID" value="KAK8374632.1"/>
    <property type="molecule type" value="Genomic_DNA"/>
</dbReference>
<dbReference type="Proteomes" id="UP001487740">
    <property type="component" value="Unassembled WGS sequence"/>
</dbReference>
<dbReference type="AlphaFoldDB" id="A0AAW0SKJ1"/>
<sequence length="145" mass="15564">METRLISTHPYIARPLSSQLSSTFSTSSTCTCASTSTPPILHSGPLCRRQCGSNLTVGHTPRAAVGRPPRCSLLPCPISLLQASQPLSQSEPRDSPQGSCCSFKLSDLVSLHITTRAVDQLKKDETARISWTARPSSSESVRKVA</sequence>
<reference evidence="1 2" key="1">
    <citation type="submission" date="2023-03" db="EMBL/GenBank/DDBJ databases">
        <title>High-quality genome of Scylla paramamosain provides insights in environmental adaptation.</title>
        <authorList>
            <person name="Zhang L."/>
        </authorList>
    </citation>
    <scope>NUCLEOTIDE SEQUENCE [LARGE SCALE GENOMIC DNA]</scope>
    <source>
        <strain evidence="1">LZ_2023a</strain>
        <tissue evidence="1">Muscle</tissue>
    </source>
</reference>
<gene>
    <name evidence="1" type="ORF">O3P69_007810</name>
</gene>
<evidence type="ECO:0000313" key="2">
    <source>
        <dbReference type="Proteomes" id="UP001487740"/>
    </source>
</evidence>
<protein>
    <submittedName>
        <fullName evidence="1">Uncharacterized protein</fullName>
    </submittedName>
</protein>
<evidence type="ECO:0000313" key="1">
    <source>
        <dbReference type="EMBL" id="KAK8374632.1"/>
    </source>
</evidence>
<comment type="caution">
    <text evidence="1">The sequence shown here is derived from an EMBL/GenBank/DDBJ whole genome shotgun (WGS) entry which is preliminary data.</text>
</comment>
<keyword evidence="2" id="KW-1185">Reference proteome</keyword>
<name>A0AAW0SKJ1_SCYPA</name>
<accession>A0AAW0SKJ1</accession>